<keyword evidence="3" id="KW-0812">Transmembrane</keyword>
<dbReference type="InterPro" id="IPR025497">
    <property type="entry name" value="PatA-like_N"/>
</dbReference>
<dbReference type="SMART" id="SM00448">
    <property type="entry name" value="REC"/>
    <property type="match status" value="1"/>
</dbReference>
<dbReference type="Gene3D" id="1.25.40.10">
    <property type="entry name" value="Tetratricopeptide repeat domain"/>
    <property type="match status" value="1"/>
</dbReference>
<dbReference type="Pfam" id="PF00072">
    <property type="entry name" value="Response_reg"/>
    <property type="match status" value="1"/>
</dbReference>
<evidence type="ECO:0000256" key="3">
    <source>
        <dbReference type="SAM" id="Phobius"/>
    </source>
</evidence>
<keyword evidence="3" id="KW-0472">Membrane</keyword>
<evidence type="ECO:0000256" key="1">
    <source>
        <dbReference type="PROSITE-ProRule" id="PRU00169"/>
    </source>
</evidence>
<accession>A0ABZ2LP65</accession>
<dbReference type="SUPFAM" id="SSF48452">
    <property type="entry name" value="TPR-like"/>
    <property type="match status" value="1"/>
</dbReference>
<evidence type="ECO:0000313" key="6">
    <source>
        <dbReference type="Proteomes" id="UP001370348"/>
    </source>
</evidence>
<feature type="domain" description="Response regulatory" evidence="4">
    <location>
        <begin position="5"/>
        <end position="121"/>
    </location>
</feature>
<keyword evidence="1" id="KW-0597">Phosphoprotein</keyword>
<dbReference type="InterPro" id="IPR011990">
    <property type="entry name" value="TPR-like_helical_dom_sf"/>
</dbReference>
<dbReference type="PANTHER" id="PTHR36304:SF4">
    <property type="entry name" value="DUF4388 DOMAIN-CONTAINING PROTEIN"/>
    <property type="match status" value="1"/>
</dbReference>
<dbReference type="Gene3D" id="3.40.50.2300">
    <property type="match status" value="1"/>
</dbReference>
<organism evidence="5 6">
    <name type="scientific">Pendulispora albinea</name>
    <dbReference type="NCBI Taxonomy" id="2741071"/>
    <lineage>
        <taxon>Bacteria</taxon>
        <taxon>Pseudomonadati</taxon>
        <taxon>Myxococcota</taxon>
        <taxon>Myxococcia</taxon>
        <taxon>Myxococcales</taxon>
        <taxon>Sorangiineae</taxon>
        <taxon>Pendulisporaceae</taxon>
        <taxon>Pendulispora</taxon>
    </lineage>
</organism>
<evidence type="ECO:0000313" key="5">
    <source>
        <dbReference type="EMBL" id="WXB11384.1"/>
    </source>
</evidence>
<feature type="region of interest" description="Disordered" evidence="2">
    <location>
        <begin position="712"/>
        <end position="731"/>
    </location>
</feature>
<dbReference type="PROSITE" id="PS50110">
    <property type="entry name" value="RESPONSE_REGULATORY"/>
    <property type="match status" value="1"/>
</dbReference>
<proteinExistence type="predicted"/>
<dbReference type="Pfam" id="PF14332">
    <property type="entry name" value="DUF4388"/>
    <property type="match status" value="1"/>
</dbReference>
<feature type="region of interest" description="Disordered" evidence="2">
    <location>
        <begin position="323"/>
        <end position="347"/>
    </location>
</feature>
<evidence type="ECO:0000259" key="4">
    <source>
        <dbReference type="PROSITE" id="PS50110"/>
    </source>
</evidence>
<feature type="compositionally biased region" description="Acidic residues" evidence="2">
    <location>
        <begin position="399"/>
        <end position="427"/>
    </location>
</feature>
<feature type="compositionally biased region" description="Basic and acidic residues" evidence="2">
    <location>
        <begin position="383"/>
        <end position="395"/>
    </location>
</feature>
<feature type="region of interest" description="Disordered" evidence="2">
    <location>
        <begin position="380"/>
        <end position="447"/>
    </location>
</feature>
<dbReference type="RefSeq" id="WP_394821002.1">
    <property type="nucleotide sequence ID" value="NZ_CP089984.1"/>
</dbReference>
<dbReference type="Proteomes" id="UP001370348">
    <property type="component" value="Chromosome"/>
</dbReference>
<feature type="modified residue" description="4-aspartylphosphate" evidence="1">
    <location>
        <position position="54"/>
    </location>
</feature>
<feature type="compositionally biased region" description="Low complexity" evidence="2">
    <location>
        <begin position="589"/>
        <end position="609"/>
    </location>
</feature>
<feature type="region of interest" description="Disordered" evidence="2">
    <location>
        <begin position="588"/>
        <end position="648"/>
    </location>
</feature>
<dbReference type="PANTHER" id="PTHR36304">
    <property type="entry name" value="DOMAIN GTPASE-ACTIVATING PROTEIN, PUTATIVE-RELATED-RELATED"/>
    <property type="match status" value="1"/>
</dbReference>
<feature type="transmembrane region" description="Helical" evidence="3">
    <location>
        <begin position="500"/>
        <end position="518"/>
    </location>
</feature>
<keyword evidence="6" id="KW-1185">Reference proteome</keyword>
<feature type="compositionally biased region" description="Low complexity" evidence="2">
    <location>
        <begin position="637"/>
        <end position="648"/>
    </location>
</feature>
<dbReference type="InterPro" id="IPR011006">
    <property type="entry name" value="CheY-like_superfamily"/>
</dbReference>
<dbReference type="InterPro" id="IPR001789">
    <property type="entry name" value="Sig_transdc_resp-reg_receiver"/>
</dbReference>
<reference evidence="5 6" key="1">
    <citation type="submission" date="2021-12" db="EMBL/GenBank/DDBJ databases">
        <title>Discovery of the Pendulisporaceae a myxobacterial family with distinct sporulation behavior and unique specialized metabolism.</title>
        <authorList>
            <person name="Garcia R."/>
            <person name="Popoff A."/>
            <person name="Bader C.D."/>
            <person name="Loehr J."/>
            <person name="Walesch S."/>
            <person name="Walt C."/>
            <person name="Boldt J."/>
            <person name="Bunk B."/>
            <person name="Haeckl F.J.F.P.J."/>
            <person name="Gunesch A.P."/>
            <person name="Birkelbach J."/>
            <person name="Nuebel U."/>
            <person name="Pietschmann T."/>
            <person name="Bach T."/>
            <person name="Mueller R."/>
        </authorList>
    </citation>
    <scope>NUCLEOTIDE SEQUENCE [LARGE SCALE GENOMIC DNA]</scope>
    <source>
        <strain evidence="5 6">MSr11954</strain>
    </source>
</reference>
<name>A0ABZ2LP65_9BACT</name>
<dbReference type="SUPFAM" id="SSF52172">
    <property type="entry name" value="CheY-like"/>
    <property type="match status" value="1"/>
</dbReference>
<dbReference type="EMBL" id="CP089984">
    <property type="protein sequence ID" value="WXB11384.1"/>
    <property type="molecule type" value="Genomic_DNA"/>
</dbReference>
<evidence type="ECO:0000256" key="2">
    <source>
        <dbReference type="SAM" id="MobiDB-lite"/>
    </source>
</evidence>
<gene>
    <name evidence="5" type="ORF">LZC94_26375</name>
</gene>
<dbReference type="Pfam" id="PF14559">
    <property type="entry name" value="TPR_19"/>
    <property type="match status" value="1"/>
</dbReference>
<protein>
    <submittedName>
        <fullName evidence="5">Response regulator</fullName>
    </submittedName>
</protein>
<keyword evidence="3" id="KW-1133">Transmembrane helix</keyword>
<sequence length="731" mass="77011">MAKQQLLLVDADPRSTRVLEVSLKKAGYSVTTASDGLDAISKLEVSTPDLVLSDTRLPRLDGYALVRRLKERVEWASIPVVFLTSQKSVEDKIRGLELGVEDYLTKPIFVRELLARVNLLLARRTHDTISTRNSVPGRTRFTGSIQDMAVVDLLQTFEVSRKSGVVHLSSGPQQAHVFFRDGKIVDANLGRLRGEEAIYRILIWNEADFEVEFTQVKNEDIIGTSTQGILMEGMRRVDEWTRLLEQLPPLSTIFEIDHAQLLERLNEIPDELNGILRLFDGQRSLMDVVDESPFEDLSTLSTISKLYFEGLLIELDDVADEVHDTEPSADDSVVPAELGLADTTRPPPSAIEEMLVVPGPDSLTPPPAASRDLAALFTQDGKGGAEADAKDDHGVGGDAGDDGEDDDREDDEDDEEDAREDDYDDENGVGHAAFSPDDQDETTQPEVPVSKAKLRALVEEAESDSDVTVPVGRAYRRRTEDDAAVFLPMRNQGSGVAQRAAALVGGALVVVVLAVLYFRWQDGQEGPAIQAAAASSPSSEKGAAPAKVVADGPKLAISSAVTTASSSASPVAEADAGLVKAATADVGKAPAGAGSSSSEGTPSSAASASSRRRHPPRSEAAEADASTVAAAGGGASPSGSAGAAVAPAGAGGGTLTQQAQRLLERGNPTGAAELARKAVNGDPTNAEAWLTLGAAHDAAGNHALARGAYKSCVDSGQGPRVSECRALAGGP</sequence>